<keyword evidence="2" id="KW-1185">Reference proteome</keyword>
<dbReference type="AlphaFoldDB" id="A0A2K8T0D8"/>
<dbReference type="InterPro" id="IPR012334">
    <property type="entry name" value="Pectin_lyas_fold"/>
</dbReference>
<gene>
    <name evidence="1" type="ORF">COO91_06490</name>
</gene>
<dbReference type="InterPro" id="IPR011050">
    <property type="entry name" value="Pectin_lyase_fold/virulence"/>
</dbReference>
<reference evidence="1 2" key="1">
    <citation type="submission" date="2017-11" db="EMBL/GenBank/DDBJ databases">
        <title>Complete genome of a free-living desiccation-tolerant cyanobacterium and its photosynthetic adaptation to extreme terrestrial habitat.</title>
        <authorList>
            <person name="Shang J."/>
        </authorList>
    </citation>
    <scope>NUCLEOTIDE SEQUENCE [LARGE SCALE GENOMIC DNA]</scope>
    <source>
        <strain evidence="1 2">CCNUN1</strain>
    </source>
</reference>
<dbReference type="Gene3D" id="2.160.20.10">
    <property type="entry name" value="Single-stranded right-handed beta-helix, Pectin lyase-like"/>
    <property type="match status" value="3"/>
</dbReference>
<name>A0A2K8T0D8_9NOSO</name>
<dbReference type="Proteomes" id="UP000232003">
    <property type="component" value="Chromosome"/>
</dbReference>
<dbReference type="EMBL" id="CP024785">
    <property type="protein sequence ID" value="AUB40475.1"/>
    <property type="molecule type" value="Genomic_DNA"/>
</dbReference>
<protein>
    <submittedName>
        <fullName evidence="1">Large exoprotein involved in heme utilization or adhesion</fullName>
    </submittedName>
</protein>
<dbReference type="KEGG" id="nfl:COO91_06490"/>
<evidence type="ECO:0000313" key="2">
    <source>
        <dbReference type="Proteomes" id="UP000232003"/>
    </source>
</evidence>
<dbReference type="SUPFAM" id="SSF51126">
    <property type="entry name" value="Pectin lyase-like"/>
    <property type="match status" value="3"/>
</dbReference>
<sequence length="844" mass="85698">MTINPSALLFNQINQNGGIQNNSIAFAGKDPAGLNAFGLRVPDGKSLLLVGGNVSMDGGRLNANGGRVELGGLAGTGTVELNEDINNLRLNFPENVAKADVSLINRANVNVRAGGSGNIVINAYNLNMAERSSLIAGIDSELGSIDTVAGDVEINATRSISLNNNSFITSAVLPRAVGKGGDINITTGSIAITNGARLNTVTFGQGDAGSVNINARDTVSFDEVNSNTFQTGVFSVVQPRAVGKGGDINIITRSLSVKNGAELNASTLGQGDAGNITIQARDTVSFDGVYDELASGASSIVNTRAVGKAGDINITTGSLLITNGAVLTASTLGQGDGGNVTIFASDFVSFNGLDSGVLNIVESGAVGNGGNVTIYADTFSLTDGARLDTRTQGQGRAGNITVHARDSVSLAGIPTKIVTAVGAGGVGKGGNLNIKATSLSLNDGAQLITAIYAKYFDTTDNSTQSAGRGDAGNTNIEATGLVTIAGSKDGIPSGIFSLVSPEGIGNGGNITIYSDSLSLTDGGIISATTSGEGNAGTLKINTVNAVSISGTLPTTGNSSGLFVSSSGLGTAGDIEVFSPKIRLDNQGRLTAESASGNGGDINLQTDLLFLRRGAQITTSAGTAEAGGNGGNINIDASSGFIVAVPNENSDITANAYTGTGGRVDIKANGIYGIGFRESPTDLSDITASSRFGTQGTVELNTPDIDPNSGLVNLPTVPVDTQVAQTCQAGGTFAKSSFTITGRGGLPPNPTTDILPPDLVHVDWISLNPSTREGKSPPVTIKPTATPKPIVEATGWVMNAKGEVQLIANAPATTPHASWQNPVSCRDPLDVSVQGYKYHWNRKPG</sequence>
<evidence type="ECO:0000313" key="1">
    <source>
        <dbReference type="EMBL" id="AUB40475.1"/>
    </source>
</evidence>
<accession>A0A2K8T0D8</accession>
<proteinExistence type="predicted"/>
<organism evidence="1 2">
    <name type="scientific">Nostoc flagelliforme CCNUN1</name>
    <dbReference type="NCBI Taxonomy" id="2038116"/>
    <lineage>
        <taxon>Bacteria</taxon>
        <taxon>Bacillati</taxon>
        <taxon>Cyanobacteriota</taxon>
        <taxon>Cyanophyceae</taxon>
        <taxon>Nostocales</taxon>
        <taxon>Nostocaceae</taxon>
        <taxon>Nostoc</taxon>
    </lineage>
</organism>